<accession>A0A170WPI7</accession>
<protein>
    <submittedName>
        <fullName evidence="2">Dynein heavy chain axonemal</fullName>
    </submittedName>
</protein>
<dbReference type="Pfam" id="PF12780">
    <property type="entry name" value="AAA_8"/>
    <property type="match status" value="1"/>
</dbReference>
<name>A0A170WPI7_TRIIF</name>
<reference evidence="2" key="2">
    <citation type="journal article" date="2017" name="J. Med. Entomol.">
        <title>Transcriptome Analysis of the Triatoma infestans (Hemiptera: Reduviidae) Integument.</title>
        <authorList>
            <person name="Calderon-Fernandez G.M."/>
            <person name="Moriconi D.E."/>
            <person name="Dulbecco A.B."/>
            <person name="Juarez M.P."/>
        </authorList>
    </citation>
    <scope>NUCLEOTIDE SEQUENCE</scope>
    <source>
        <strain evidence="2">Int1</strain>
        <tissue evidence="2">Integument</tissue>
    </source>
</reference>
<proteinExistence type="predicted"/>
<dbReference type="Gene3D" id="1.20.920.30">
    <property type="match status" value="1"/>
</dbReference>
<dbReference type="EMBL" id="GEMB01005329">
    <property type="protein sequence ID" value="JAR97989.1"/>
    <property type="molecule type" value="Transcribed_RNA"/>
</dbReference>
<dbReference type="InterPro" id="IPR024317">
    <property type="entry name" value="Dynein_heavy_chain_D4_dom"/>
</dbReference>
<sequence length="28" mass="3234">MNLVLFRFAIEHLSRICRILNNLGVMGC</sequence>
<dbReference type="AlphaFoldDB" id="A0A170WPI7"/>
<organism evidence="2">
    <name type="scientific">Triatoma infestans</name>
    <name type="common">Assassin bug</name>
    <dbReference type="NCBI Taxonomy" id="30076"/>
    <lineage>
        <taxon>Eukaryota</taxon>
        <taxon>Metazoa</taxon>
        <taxon>Ecdysozoa</taxon>
        <taxon>Arthropoda</taxon>
        <taxon>Hexapoda</taxon>
        <taxon>Insecta</taxon>
        <taxon>Pterygota</taxon>
        <taxon>Neoptera</taxon>
        <taxon>Paraneoptera</taxon>
        <taxon>Hemiptera</taxon>
        <taxon>Heteroptera</taxon>
        <taxon>Panheteroptera</taxon>
        <taxon>Cimicomorpha</taxon>
        <taxon>Reduviidae</taxon>
        <taxon>Triatominae</taxon>
        <taxon>Triatoma</taxon>
    </lineage>
</organism>
<evidence type="ECO:0000259" key="1">
    <source>
        <dbReference type="Pfam" id="PF12780"/>
    </source>
</evidence>
<evidence type="ECO:0000313" key="2">
    <source>
        <dbReference type="EMBL" id="JAR97989.1"/>
    </source>
</evidence>
<feature type="domain" description="Dynein heavy chain AAA module D4" evidence="1">
    <location>
        <begin position="1"/>
        <end position="22"/>
    </location>
</feature>
<reference evidence="2" key="1">
    <citation type="submission" date="2016-04" db="EMBL/GenBank/DDBJ databases">
        <authorList>
            <person name="Calderon-Fernandez G.M.Sr."/>
        </authorList>
    </citation>
    <scope>NUCLEOTIDE SEQUENCE</scope>
    <source>
        <strain evidence="2">Int1</strain>
        <tissue evidence="2">Integument</tissue>
    </source>
</reference>